<proteinExistence type="predicted"/>
<dbReference type="InterPro" id="IPR035093">
    <property type="entry name" value="RelE/ParE_toxin_dom_sf"/>
</dbReference>
<dbReference type="RefSeq" id="WP_039207292.1">
    <property type="nucleotide sequence ID" value="NZ_JSCE01000107.1"/>
</dbReference>
<name>A0A0B2K072_9FIRM</name>
<dbReference type="Pfam" id="PF05016">
    <property type="entry name" value="ParE_toxin"/>
    <property type="match status" value="1"/>
</dbReference>
<protein>
    <recommendedName>
        <fullName evidence="4">Addiction module toxin RelE</fullName>
    </recommendedName>
</protein>
<keyword evidence="3" id="KW-1185">Reference proteome</keyword>
<dbReference type="InterPro" id="IPR007712">
    <property type="entry name" value="RelE/ParE_toxin"/>
</dbReference>
<keyword evidence="1" id="KW-1277">Toxin-antitoxin system</keyword>
<dbReference type="Proteomes" id="UP000030993">
    <property type="component" value="Unassembled WGS sequence"/>
</dbReference>
<dbReference type="AlphaFoldDB" id="A0A0B2K072"/>
<comment type="caution">
    <text evidence="2">The sequence shown here is derived from an EMBL/GenBank/DDBJ whole genome shotgun (WGS) entry which is preliminary data.</text>
</comment>
<reference evidence="2 3" key="1">
    <citation type="journal article" date="2013" name="PLoS ONE">
        <title>Identification and characterization of three novel lipases belonging to families II and V from Anaerovibrio lipolyticus 5ST.</title>
        <authorList>
            <person name="Prive F."/>
            <person name="Kaderbhai N.N."/>
            <person name="Girdwood S."/>
            <person name="Worgan H.J."/>
            <person name="Pinloche E."/>
            <person name="Scollan N.D."/>
            <person name="Huws S.A."/>
            <person name="Newbold C.J."/>
        </authorList>
    </citation>
    <scope>NUCLEOTIDE SEQUENCE [LARGE SCALE GENOMIC DNA]</scope>
    <source>
        <strain evidence="2 3">5S</strain>
    </source>
</reference>
<evidence type="ECO:0000256" key="1">
    <source>
        <dbReference type="ARBA" id="ARBA00022649"/>
    </source>
</evidence>
<organism evidence="2 3">
    <name type="scientific">Anaerovibrio lipolyticus</name>
    <dbReference type="NCBI Taxonomy" id="82374"/>
    <lineage>
        <taxon>Bacteria</taxon>
        <taxon>Bacillati</taxon>
        <taxon>Bacillota</taxon>
        <taxon>Negativicutes</taxon>
        <taxon>Selenomonadales</taxon>
        <taxon>Selenomonadaceae</taxon>
        <taxon>Anaerovibrio</taxon>
    </lineage>
</organism>
<evidence type="ECO:0008006" key="4">
    <source>
        <dbReference type="Google" id="ProtNLM"/>
    </source>
</evidence>
<dbReference type="NCBIfam" id="TIGR02385">
    <property type="entry name" value="RelE_StbE"/>
    <property type="match status" value="1"/>
</dbReference>
<evidence type="ECO:0000313" key="2">
    <source>
        <dbReference type="EMBL" id="KHM52343.1"/>
    </source>
</evidence>
<dbReference type="STRING" id="82374.NZ47_05440"/>
<accession>A0A0B2K072</accession>
<sequence length="114" mass="13219">MAEYDIHVSQEAKKHLKQISDYIATELVAPQAALDLLDEFETKIESLTALPKRAPLCHEYPWHDKGVRYIIVKNYIVYFVVDDNTLKVNILAVAYAKRNQAAFLKEWVQQSQKQ</sequence>
<dbReference type="Gene3D" id="3.30.2310.20">
    <property type="entry name" value="RelE-like"/>
    <property type="match status" value="1"/>
</dbReference>
<evidence type="ECO:0000313" key="3">
    <source>
        <dbReference type="Proteomes" id="UP000030993"/>
    </source>
</evidence>
<dbReference type="EMBL" id="JSCE01000107">
    <property type="protein sequence ID" value="KHM52343.1"/>
    <property type="molecule type" value="Genomic_DNA"/>
</dbReference>
<gene>
    <name evidence="2" type="ORF">NZ47_05440</name>
</gene>